<sequence length="172" mass="19155">MITNLNIHRNNINELGVRRFAEDTSQELVKNFSVDKLSIRAVDKKNGCDVLWSALPSTTNEHIPGCLSLCDQKATVTGWDAAVSPSSQKILDTLFIKLVNPPRDILIPGLPLNVIPLGRTSTHITVLLQDDLLLSMIREQVLCLPNFAMTNYASQGKSRDKNEHKAYYIVLS</sequence>
<reference evidence="1" key="1">
    <citation type="submission" date="2023-03" db="EMBL/GenBank/DDBJ databases">
        <title>Massive genome expansion in bonnet fungi (Mycena s.s.) driven by repeated elements and novel gene families across ecological guilds.</title>
        <authorList>
            <consortium name="Lawrence Berkeley National Laboratory"/>
            <person name="Harder C.B."/>
            <person name="Miyauchi S."/>
            <person name="Viragh M."/>
            <person name="Kuo A."/>
            <person name="Thoen E."/>
            <person name="Andreopoulos B."/>
            <person name="Lu D."/>
            <person name="Skrede I."/>
            <person name="Drula E."/>
            <person name="Henrissat B."/>
            <person name="Morin E."/>
            <person name="Kohler A."/>
            <person name="Barry K."/>
            <person name="LaButti K."/>
            <person name="Morin E."/>
            <person name="Salamov A."/>
            <person name="Lipzen A."/>
            <person name="Mereny Z."/>
            <person name="Hegedus B."/>
            <person name="Baldrian P."/>
            <person name="Stursova M."/>
            <person name="Weitz H."/>
            <person name="Taylor A."/>
            <person name="Grigoriev I.V."/>
            <person name="Nagy L.G."/>
            <person name="Martin F."/>
            <person name="Kauserud H."/>
        </authorList>
    </citation>
    <scope>NUCLEOTIDE SEQUENCE</scope>
    <source>
        <strain evidence="1">CBHHK067</strain>
    </source>
</reference>
<keyword evidence="2" id="KW-1185">Reference proteome</keyword>
<evidence type="ECO:0000313" key="1">
    <source>
        <dbReference type="EMBL" id="KAJ7691468.1"/>
    </source>
</evidence>
<accession>A0AAD7GHS3</accession>
<organism evidence="1 2">
    <name type="scientific">Mycena rosella</name>
    <name type="common">Pink bonnet</name>
    <name type="synonym">Agaricus rosellus</name>
    <dbReference type="NCBI Taxonomy" id="1033263"/>
    <lineage>
        <taxon>Eukaryota</taxon>
        <taxon>Fungi</taxon>
        <taxon>Dikarya</taxon>
        <taxon>Basidiomycota</taxon>
        <taxon>Agaricomycotina</taxon>
        <taxon>Agaricomycetes</taxon>
        <taxon>Agaricomycetidae</taxon>
        <taxon>Agaricales</taxon>
        <taxon>Marasmiineae</taxon>
        <taxon>Mycenaceae</taxon>
        <taxon>Mycena</taxon>
    </lineage>
</organism>
<protein>
    <submittedName>
        <fullName evidence="1">Uncharacterized protein</fullName>
    </submittedName>
</protein>
<dbReference type="AlphaFoldDB" id="A0AAD7GHS3"/>
<gene>
    <name evidence="1" type="ORF">B0H17DRAFT_1159802</name>
</gene>
<dbReference type="EMBL" id="JARKIE010000058">
    <property type="protein sequence ID" value="KAJ7691468.1"/>
    <property type="molecule type" value="Genomic_DNA"/>
</dbReference>
<dbReference type="Proteomes" id="UP001221757">
    <property type="component" value="Unassembled WGS sequence"/>
</dbReference>
<proteinExistence type="predicted"/>
<name>A0AAD7GHS3_MYCRO</name>
<comment type="caution">
    <text evidence="1">The sequence shown here is derived from an EMBL/GenBank/DDBJ whole genome shotgun (WGS) entry which is preliminary data.</text>
</comment>
<evidence type="ECO:0000313" key="2">
    <source>
        <dbReference type="Proteomes" id="UP001221757"/>
    </source>
</evidence>